<dbReference type="FunFam" id="3.40.50.980:FF:000001">
    <property type="entry name" value="Non-ribosomal peptide synthetase"/>
    <property type="match status" value="1"/>
</dbReference>
<organism evidence="2 3">
    <name type="scientific">Pseudoalteromonas caenipelagi</name>
    <dbReference type="NCBI Taxonomy" id="2726988"/>
    <lineage>
        <taxon>Bacteria</taxon>
        <taxon>Pseudomonadati</taxon>
        <taxon>Pseudomonadota</taxon>
        <taxon>Gammaproteobacteria</taxon>
        <taxon>Alteromonadales</taxon>
        <taxon>Pseudoalteromonadaceae</taxon>
        <taxon>Pseudoalteromonas</taxon>
    </lineage>
</organism>
<name>A0A849VK22_9GAMM</name>
<dbReference type="Pfam" id="PF00501">
    <property type="entry name" value="AMP-binding"/>
    <property type="match status" value="1"/>
</dbReference>
<dbReference type="Gene3D" id="3.30.300.30">
    <property type="match status" value="1"/>
</dbReference>
<dbReference type="GO" id="GO:0043041">
    <property type="term" value="P:amino acid activation for nonribosomal peptide biosynthetic process"/>
    <property type="evidence" value="ECO:0007669"/>
    <property type="project" value="TreeGrafter"/>
</dbReference>
<dbReference type="PRINTS" id="PR00154">
    <property type="entry name" value="AMPBINDING"/>
</dbReference>
<feature type="non-terminal residue" evidence="2">
    <location>
        <position position="427"/>
    </location>
</feature>
<dbReference type="Gene3D" id="3.40.50.12780">
    <property type="entry name" value="N-terminal domain of ligase-like"/>
    <property type="match status" value="1"/>
</dbReference>
<dbReference type="PROSITE" id="PS00455">
    <property type="entry name" value="AMP_BINDING"/>
    <property type="match status" value="1"/>
</dbReference>
<dbReference type="GO" id="GO:0044550">
    <property type="term" value="P:secondary metabolite biosynthetic process"/>
    <property type="evidence" value="ECO:0007669"/>
    <property type="project" value="TreeGrafter"/>
</dbReference>
<protein>
    <submittedName>
        <fullName evidence="2">Amino acid adenylation domain-containing protein</fullName>
    </submittedName>
</protein>
<dbReference type="InterPro" id="IPR000873">
    <property type="entry name" value="AMP-dep_synth/lig_dom"/>
</dbReference>
<evidence type="ECO:0000313" key="3">
    <source>
        <dbReference type="Proteomes" id="UP000586305"/>
    </source>
</evidence>
<dbReference type="RefSeq" id="WP_171628231.1">
    <property type="nucleotide sequence ID" value="NZ_JABBPG010000025.1"/>
</dbReference>
<dbReference type="AlphaFoldDB" id="A0A849VK22"/>
<dbReference type="InterPro" id="IPR010071">
    <property type="entry name" value="AA_adenyl_dom"/>
</dbReference>
<sequence>YAFASVLGMIEQQAVQQPQAEALQTAGVSVCYADVLQQAKRVAAGLQQQGIGPGDRVAVLMNRNQALPVTLLAVLLSGAAYVPLDPSYPAERLNYIIDDCLPAFILHDDNAAMAALSYGCVSQSVASYLEQDSAPDFRAVEIEAASLAYIIYTSGSTGKPKGVAIAHDGLMSLFHWAKQQYCPEDFALVFAGTSVCFDLSVFEIFVTWGMGGSIYFADNSLYLSEIGNRYPITLINTVPSILASILEVSVLPESVRVINLAGEAFPVSMVEKLGHLAERVRVFNLYGPSEDTTYSTAYQINFQEKVSVPIGKVLPGTSAFVMDAQGRELPDNFPGELYLSGRGLALGYWGNERLTAQQFVVPTGMNRRCYKTGDLVRRRSDGNLEFLSRVDNLIKIRGFRVEPEEISTVIKQVSAEVEQAVVIDVEH</sequence>
<gene>
    <name evidence="2" type="ORF">HG263_22125</name>
</gene>
<feature type="non-terminal residue" evidence="2">
    <location>
        <position position="1"/>
    </location>
</feature>
<dbReference type="GO" id="GO:0005737">
    <property type="term" value="C:cytoplasm"/>
    <property type="evidence" value="ECO:0007669"/>
    <property type="project" value="TreeGrafter"/>
</dbReference>
<dbReference type="EMBL" id="JABBPG010000025">
    <property type="protein sequence ID" value="NOU53200.1"/>
    <property type="molecule type" value="Genomic_DNA"/>
</dbReference>
<dbReference type="InterPro" id="IPR020845">
    <property type="entry name" value="AMP-binding_CS"/>
</dbReference>
<proteinExistence type="predicted"/>
<comment type="caution">
    <text evidence="2">The sequence shown here is derived from an EMBL/GenBank/DDBJ whole genome shotgun (WGS) entry which is preliminary data.</text>
</comment>
<dbReference type="InterPro" id="IPR045851">
    <property type="entry name" value="AMP-bd_C_sf"/>
</dbReference>
<dbReference type="InterPro" id="IPR020459">
    <property type="entry name" value="AMP-binding"/>
</dbReference>
<reference evidence="2 3" key="1">
    <citation type="submission" date="2020-04" db="EMBL/GenBank/DDBJ databases">
        <title>Pseudoalteromonas caenipelagi sp. nov., isolated from a tidal flat.</title>
        <authorList>
            <person name="Park S."/>
            <person name="Yoon J.-H."/>
        </authorList>
    </citation>
    <scope>NUCLEOTIDE SEQUENCE [LARGE SCALE GENOMIC DNA]</scope>
    <source>
        <strain evidence="2 3">JBTF-M23</strain>
    </source>
</reference>
<dbReference type="Proteomes" id="UP000586305">
    <property type="component" value="Unassembled WGS sequence"/>
</dbReference>
<accession>A0A849VK22</accession>
<keyword evidence="3" id="KW-1185">Reference proteome</keyword>
<evidence type="ECO:0000313" key="2">
    <source>
        <dbReference type="EMBL" id="NOU53200.1"/>
    </source>
</evidence>
<evidence type="ECO:0000259" key="1">
    <source>
        <dbReference type="Pfam" id="PF00501"/>
    </source>
</evidence>
<dbReference type="PANTHER" id="PTHR45527">
    <property type="entry name" value="NONRIBOSOMAL PEPTIDE SYNTHETASE"/>
    <property type="match status" value="1"/>
</dbReference>
<dbReference type="NCBIfam" id="TIGR01733">
    <property type="entry name" value="AA-adenyl-dom"/>
    <property type="match status" value="1"/>
</dbReference>
<dbReference type="InterPro" id="IPR042099">
    <property type="entry name" value="ANL_N_sf"/>
</dbReference>
<feature type="domain" description="AMP-dependent synthetase/ligase" evidence="1">
    <location>
        <begin position="11"/>
        <end position="349"/>
    </location>
</feature>
<dbReference type="PANTHER" id="PTHR45527:SF1">
    <property type="entry name" value="FATTY ACID SYNTHASE"/>
    <property type="match status" value="1"/>
</dbReference>
<dbReference type="SUPFAM" id="SSF56801">
    <property type="entry name" value="Acetyl-CoA synthetase-like"/>
    <property type="match status" value="1"/>
</dbReference>
<dbReference type="GO" id="GO:0031177">
    <property type="term" value="F:phosphopantetheine binding"/>
    <property type="evidence" value="ECO:0007669"/>
    <property type="project" value="TreeGrafter"/>
</dbReference>